<comment type="caution">
    <text evidence="2">The sequence shown here is derived from an EMBL/GenBank/DDBJ whole genome shotgun (WGS) entry which is preliminary data.</text>
</comment>
<reference evidence="2 3" key="1">
    <citation type="submission" date="2017-10" db="EMBL/GenBank/DDBJ databases">
        <title>Extensive intraspecific genome diversity in a model arbuscular mycorrhizal fungus.</title>
        <authorList>
            <person name="Chen E.C.H."/>
            <person name="Morin E."/>
            <person name="Baudet D."/>
            <person name="Noel J."/>
            <person name="Ndikumana S."/>
            <person name="Charron P."/>
            <person name="St-Onge C."/>
            <person name="Giorgi J."/>
            <person name="Grigoriev I.V."/>
            <person name="Roux C."/>
            <person name="Martin F.M."/>
            <person name="Corradi N."/>
        </authorList>
    </citation>
    <scope>NUCLEOTIDE SEQUENCE [LARGE SCALE GENOMIC DNA]</scope>
    <source>
        <strain evidence="2 3">A1</strain>
    </source>
</reference>
<name>A0A2N0SKT2_9GLOM</name>
<reference evidence="2 3" key="2">
    <citation type="submission" date="2017-10" db="EMBL/GenBank/DDBJ databases">
        <title>Genome analyses suggest a sexual origin of heterokaryosis in a supposedly ancient asexual fungus.</title>
        <authorList>
            <person name="Corradi N."/>
            <person name="Sedzielewska K."/>
            <person name="Noel J."/>
            <person name="Charron P."/>
            <person name="Farinelli L."/>
            <person name="Marton T."/>
            <person name="Kruger M."/>
            <person name="Pelin A."/>
            <person name="Brachmann A."/>
            <person name="Corradi N."/>
        </authorList>
    </citation>
    <scope>NUCLEOTIDE SEQUENCE [LARGE SCALE GENOMIC DNA]</scope>
    <source>
        <strain evidence="2 3">A1</strain>
    </source>
</reference>
<dbReference type="AlphaFoldDB" id="A0A2N0SKT2"/>
<accession>A0A2N0SKT2</accession>
<dbReference type="VEuPathDB" id="FungiDB:FUN_001123"/>
<proteinExistence type="predicted"/>
<dbReference type="EMBL" id="LLXH01000007">
    <property type="protein sequence ID" value="PKC76155.1"/>
    <property type="molecule type" value="Genomic_DNA"/>
</dbReference>
<dbReference type="Proteomes" id="UP000232688">
    <property type="component" value="Unassembled WGS sequence"/>
</dbReference>
<gene>
    <name evidence="2" type="ORF">RhiirA1_447915</name>
</gene>
<evidence type="ECO:0000313" key="3">
    <source>
        <dbReference type="Proteomes" id="UP000232688"/>
    </source>
</evidence>
<dbReference type="VEuPathDB" id="FungiDB:RhiirA1_447915"/>
<evidence type="ECO:0000313" key="2">
    <source>
        <dbReference type="EMBL" id="PKC76155.1"/>
    </source>
</evidence>
<evidence type="ECO:0000256" key="1">
    <source>
        <dbReference type="SAM" id="Coils"/>
    </source>
</evidence>
<feature type="non-terminal residue" evidence="2">
    <location>
        <position position="493"/>
    </location>
</feature>
<keyword evidence="1" id="KW-0175">Coiled coil</keyword>
<feature type="coiled-coil region" evidence="1">
    <location>
        <begin position="32"/>
        <end position="87"/>
    </location>
</feature>
<sequence length="493" mass="56926">MFDQTEETLLIIKFECTLQSQEQYIKYLYGVVSGYESEIEELRQKNAELRIKLKNALEAVSLKEEGLQALERQLIEVDTLNIQLKARIKELARRQQKNMPQSPQSHNSIREILNHRDLDAIIRYADELRNIIEDKNNNEVRLEDLLDDAFNREEYLRQELNNTRASVLNTRCTFKDAYIQELHHRQHWKGLAQNTQTQLANSQIQLANTQTQFESRRNAHRLLQRYNRETEWNRRICFQNLNQQFLIIQSAMAGYAPKKFRGVSGEDPELWLQEFRQWCESAGLDPAANARTCVRIHGIFESLLEDDARDWFETHIKGKNWKCANIRNNLAVANLAAANALAQHGQAAVVNTITGADFIPDHTVWDEDWSIVEGRPTDIAVNNPNANNGGTIVAPGIRIGQLIYHFKHYFPTITSEKSKLAFNAIVQGSDTVSRFYSKLRRMVRLAYPTLPEVNQNELVRQQFLNGLSSENKLDARRIGLENSVASILNKLEE</sequence>
<organism evidence="2 3">
    <name type="scientific">Rhizophagus irregularis</name>
    <dbReference type="NCBI Taxonomy" id="588596"/>
    <lineage>
        <taxon>Eukaryota</taxon>
        <taxon>Fungi</taxon>
        <taxon>Fungi incertae sedis</taxon>
        <taxon>Mucoromycota</taxon>
        <taxon>Glomeromycotina</taxon>
        <taxon>Glomeromycetes</taxon>
        <taxon>Glomerales</taxon>
        <taxon>Glomeraceae</taxon>
        <taxon>Rhizophagus</taxon>
    </lineage>
</organism>
<protein>
    <submittedName>
        <fullName evidence="2">Uncharacterized protein</fullName>
    </submittedName>
</protein>
<feature type="coiled-coil region" evidence="1">
    <location>
        <begin position="125"/>
        <end position="152"/>
    </location>
</feature>